<dbReference type="GO" id="GO:0003723">
    <property type="term" value="F:RNA binding"/>
    <property type="evidence" value="ECO:0007669"/>
    <property type="project" value="UniProtKB-KW"/>
</dbReference>
<evidence type="ECO:0000313" key="3">
    <source>
        <dbReference type="EMBL" id="MBW0473742.1"/>
    </source>
</evidence>
<keyword evidence="4" id="KW-1185">Reference proteome</keyword>
<dbReference type="PROSITE" id="PS50994">
    <property type="entry name" value="INTEGRASE"/>
    <property type="match status" value="1"/>
</dbReference>
<protein>
    <recommendedName>
        <fullName evidence="2">Integrase catalytic domain-containing protein</fullName>
    </recommendedName>
</protein>
<dbReference type="InterPro" id="IPR012337">
    <property type="entry name" value="RNaseH-like_sf"/>
</dbReference>
<feature type="domain" description="Integrase catalytic" evidence="2">
    <location>
        <begin position="1"/>
        <end position="75"/>
    </location>
</feature>
<dbReference type="Proteomes" id="UP000765509">
    <property type="component" value="Unassembled WGS sequence"/>
</dbReference>
<dbReference type="InterPro" id="IPR036397">
    <property type="entry name" value="RNaseH_sf"/>
</dbReference>
<dbReference type="AlphaFoldDB" id="A0A9Q3GNY7"/>
<gene>
    <name evidence="3" type="ORF">O181_013457</name>
</gene>
<evidence type="ECO:0000256" key="1">
    <source>
        <dbReference type="ARBA" id="ARBA00022884"/>
    </source>
</evidence>
<dbReference type="InterPro" id="IPR001584">
    <property type="entry name" value="Integrase_cat-core"/>
</dbReference>
<organism evidence="3 4">
    <name type="scientific">Austropuccinia psidii MF-1</name>
    <dbReference type="NCBI Taxonomy" id="1389203"/>
    <lineage>
        <taxon>Eukaryota</taxon>
        <taxon>Fungi</taxon>
        <taxon>Dikarya</taxon>
        <taxon>Basidiomycota</taxon>
        <taxon>Pucciniomycotina</taxon>
        <taxon>Pucciniomycetes</taxon>
        <taxon>Pucciniales</taxon>
        <taxon>Sphaerophragmiaceae</taxon>
        <taxon>Austropuccinia</taxon>
    </lineage>
</organism>
<keyword evidence="1" id="KW-0694">RNA-binding</keyword>
<dbReference type="PANTHER" id="PTHR37984:SF5">
    <property type="entry name" value="PROTEIN NYNRIN-LIKE"/>
    <property type="match status" value="1"/>
</dbReference>
<evidence type="ECO:0000313" key="4">
    <source>
        <dbReference type="Proteomes" id="UP000765509"/>
    </source>
</evidence>
<comment type="caution">
    <text evidence="3">The sequence shown here is derived from an EMBL/GenBank/DDBJ whole genome shotgun (WGS) entry which is preliminary data.</text>
</comment>
<dbReference type="Gene3D" id="3.30.420.10">
    <property type="entry name" value="Ribonuclease H-like superfamily/Ribonuclease H"/>
    <property type="match status" value="1"/>
</dbReference>
<reference evidence="3" key="1">
    <citation type="submission" date="2021-03" db="EMBL/GenBank/DDBJ databases">
        <title>Draft genome sequence of rust myrtle Austropuccinia psidii MF-1, a brazilian biotype.</title>
        <authorList>
            <person name="Quecine M.C."/>
            <person name="Pachon D.M.R."/>
            <person name="Bonatelli M.L."/>
            <person name="Correr F.H."/>
            <person name="Franceschini L.M."/>
            <person name="Leite T.F."/>
            <person name="Margarido G.R.A."/>
            <person name="Almeida C.A."/>
            <person name="Ferrarezi J.A."/>
            <person name="Labate C.A."/>
        </authorList>
    </citation>
    <scope>NUCLEOTIDE SEQUENCE</scope>
    <source>
        <strain evidence="3">MF-1</strain>
    </source>
</reference>
<proteinExistence type="predicted"/>
<accession>A0A9Q3GNY7</accession>
<dbReference type="SUPFAM" id="SSF53098">
    <property type="entry name" value="Ribonuclease H-like"/>
    <property type="match status" value="1"/>
</dbReference>
<evidence type="ECO:0000259" key="2">
    <source>
        <dbReference type="PROSITE" id="PS50994"/>
    </source>
</evidence>
<sequence>MSQRGHSYGYSAVILELIISTCEVPKIIISDRDPKFTSAFFTTLYDILGTKCAVSTAYYPQTDGLSERMIQTMEETSEDSVHMAWNIRTMKDTPMTRLHSFQQSNWPTTQASTLPQGNHLHW</sequence>
<name>A0A9Q3GNY7_9BASI</name>
<dbReference type="GO" id="GO:0005634">
    <property type="term" value="C:nucleus"/>
    <property type="evidence" value="ECO:0007669"/>
    <property type="project" value="UniProtKB-ARBA"/>
</dbReference>
<dbReference type="InterPro" id="IPR050951">
    <property type="entry name" value="Retrovirus_Pol_polyprotein"/>
</dbReference>
<dbReference type="EMBL" id="AVOT02003516">
    <property type="protein sequence ID" value="MBW0473742.1"/>
    <property type="molecule type" value="Genomic_DNA"/>
</dbReference>
<dbReference type="PANTHER" id="PTHR37984">
    <property type="entry name" value="PROTEIN CBG26694"/>
    <property type="match status" value="1"/>
</dbReference>
<dbReference type="GO" id="GO:0015074">
    <property type="term" value="P:DNA integration"/>
    <property type="evidence" value="ECO:0007669"/>
    <property type="project" value="InterPro"/>
</dbReference>